<reference evidence="2" key="1">
    <citation type="journal article" date="2011" name="PLoS Genet.">
        <title>Genomic analysis of the necrotrophic fungal pathogens Sclerotinia sclerotiorum and Botrytis cinerea.</title>
        <authorList>
            <person name="Amselem J."/>
            <person name="Cuomo C.A."/>
            <person name="van Kan J.A."/>
            <person name="Viaud M."/>
            <person name="Benito E.P."/>
            <person name="Couloux A."/>
            <person name="Coutinho P.M."/>
            <person name="de Vries R.P."/>
            <person name="Dyer P.S."/>
            <person name="Fillinger S."/>
            <person name="Fournier E."/>
            <person name="Gout L."/>
            <person name="Hahn M."/>
            <person name="Kohn L."/>
            <person name="Lapalu N."/>
            <person name="Plummer K.M."/>
            <person name="Pradier J.M."/>
            <person name="Quevillon E."/>
            <person name="Sharon A."/>
            <person name="Simon A."/>
            <person name="ten Have A."/>
            <person name="Tudzynski B."/>
            <person name="Tudzynski P."/>
            <person name="Wincker P."/>
            <person name="Andrew M."/>
            <person name="Anthouard V."/>
            <person name="Beever R.E."/>
            <person name="Beffa R."/>
            <person name="Benoit I."/>
            <person name="Bouzid O."/>
            <person name="Brault B."/>
            <person name="Chen Z."/>
            <person name="Choquer M."/>
            <person name="Collemare J."/>
            <person name="Cotton P."/>
            <person name="Danchin E.G."/>
            <person name="Da Silva C."/>
            <person name="Gautier A."/>
            <person name="Giraud C."/>
            <person name="Giraud T."/>
            <person name="Gonzalez C."/>
            <person name="Grossetete S."/>
            <person name="Guldener U."/>
            <person name="Henrissat B."/>
            <person name="Howlett B.J."/>
            <person name="Kodira C."/>
            <person name="Kretschmer M."/>
            <person name="Lappartient A."/>
            <person name="Leroch M."/>
            <person name="Levis C."/>
            <person name="Mauceli E."/>
            <person name="Neuveglise C."/>
            <person name="Oeser B."/>
            <person name="Pearson M."/>
            <person name="Poulain J."/>
            <person name="Poussereau N."/>
            <person name="Quesneville H."/>
            <person name="Rascle C."/>
            <person name="Schumacher J."/>
            <person name="Segurens B."/>
            <person name="Sexton A."/>
            <person name="Silva E."/>
            <person name="Sirven C."/>
            <person name="Soanes D.M."/>
            <person name="Talbot N.J."/>
            <person name="Templeton M."/>
            <person name="Yandava C."/>
            <person name="Yarden O."/>
            <person name="Zeng Q."/>
            <person name="Rollins J.A."/>
            <person name="Lebrun M.H."/>
            <person name="Dickman M."/>
        </authorList>
    </citation>
    <scope>NUCLEOTIDE SEQUENCE [LARGE SCALE GENOMIC DNA]</scope>
    <source>
        <strain evidence="2">T4</strain>
    </source>
</reference>
<dbReference type="AlphaFoldDB" id="G2Y9R1"/>
<evidence type="ECO:0000313" key="2">
    <source>
        <dbReference type="Proteomes" id="UP000008177"/>
    </source>
</evidence>
<dbReference type="Proteomes" id="UP000008177">
    <property type="component" value="Unplaced contigs"/>
</dbReference>
<dbReference type="InParanoid" id="G2Y9R1"/>
<sequence length="68" mass="7599">MVMGIENASVVLNIHFQFVVMSLESHASPKKPFEITTHNISASKRYEIKASISILFPTASSSCRPQKY</sequence>
<name>G2Y9R1_BOTF4</name>
<organism evidence="1 2">
    <name type="scientific">Botryotinia fuckeliana (strain T4)</name>
    <name type="common">Noble rot fungus</name>
    <name type="synonym">Botrytis cinerea</name>
    <dbReference type="NCBI Taxonomy" id="999810"/>
    <lineage>
        <taxon>Eukaryota</taxon>
        <taxon>Fungi</taxon>
        <taxon>Dikarya</taxon>
        <taxon>Ascomycota</taxon>
        <taxon>Pezizomycotina</taxon>
        <taxon>Leotiomycetes</taxon>
        <taxon>Helotiales</taxon>
        <taxon>Sclerotiniaceae</taxon>
        <taxon>Botrytis</taxon>
    </lineage>
</organism>
<accession>G2Y9R1</accession>
<protein>
    <submittedName>
        <fullName evidence="1">Uncharacterized protein</fullName>
    </submittedName>
</protein>
<dbReference type="EMBL" id="FQ790300">
    <property type="protein sequence ID" value="CCD49337.1"/>
    <property type="molecule type" value="Genomic_DNA"/>
</dbReference>
<proteinExistence type="predicted"/>
<gene>
    <name evidence="1" type="ORF">BofuT4_uP032130.1</name>
</gene>
<evidence type="ECO:0000313" key="1">
    <source>
        <dbReference type="EMBL" id="CCD49337.1"/>
    </source>
</evidence>
<dbReference type="HOGENOM" id="CLU_2793703_0_0_1"/>